<proteinExistence type="predicted"/>
<protein>
    <recommendedName>
        <fullName evidence="4">Sugar efflux transporter for intercellular exchange</fullName>
    </recommendedName>
</protein>
<keyword evidence="1" id="KW-1133">Transmembrane helix</keyword>
<keyword evidence="1" id="KW-0472">Membrane</keyword>
<keyword evidence="3" id="KW-1185">Reference proteome</keyword>
<dbReference type="Gene3D" id="1.20.1280.290">
    <property type="match status" value="1"/>
</dbReference>
<comment type="caution">
    <text evidence="2">The sequence shown here is derived from an EMBL/GenBank/DDBJ whole genome shotgun (WGS) entry which is preliminary data.</text>
</comment>
<sequence>MFMYIAYIPQILNTLNGVKGDPIQPFFVGINCSLWVIYGLFKPNRDLPLAVANLPGVFWGFTAAFLAMFY</sequence>
<dbReference type="EMBL" id="NRJG01000061">
    <property type="protein sequence ID" value="RIY38618.1"/>
    <property type="molecule type" value="Genomic_DNA"/>
</dbReference>
<gene>
    <name evidence="2" type="ORF">CKF58_03865</name>
</gene>
<feature type="transmembrane region" description="Helical" evidence="1">
    <location>
        <begin position="23"/>
        <end position="41"/>
    </location>
</feature>
<evidence type="ECO:0000313" key="2">
    <source>
        <dbReference type="EMBL" id="RIY38618.1"/>
    </source>
</evidence>
<name>A0A3A1YMZ7_9GAMM</name>
<reference evidence="2 3" key="1">
    <citation type="submission" date="2017-08" db="EMBL/GenBank/DDBJ databases">
        <title>Reclassification of Bisgaard taxon 37 and 44.</title>
        <authorList>
            <person name="Christensen H."/>
        </authorList>
    </citation>
    <scope>NUCLEOTIDE SEQUENCE [LARGE SCALE GENOMIC DNA]</scope>
    <source>
        <strain evidence="2 3">111</strain>
    </source>
</reference>
<feature type="transmembrane region" description="Helical" evidence="1">
    <location>
        <begin position="48"/>
        <end position="69"/>
    </location>
</feature>
<evidence type="ECO:0000313" key="3">
    <source>
        <dbReference type="Proteomes" id="UP000265916"/>
    </source>
</evidence>
<evidence type="ECO:0000256" key="1">
    <source>
        <dbReference type="SAM" id="Phobius"/>
    </source>
</evidence>
<accession>A0A3A1YMZ7</accession>
<keyword evidence="1" id="KW-0812">Transmembrane</keyword>
<evidence type="ECO:0008006" key="4">
    <source>
        <dbReference type="Google" id="ProtNLM"/>
    </source>
</evidence>
<organism evidence="2 3">
    <name type="scientific">Psittacicella hinzii</name>
    <dbReference type="NCBI Taxonomy" id="2028575"/>
    <lineage>
        <taxon>Bacteria</taxon>
        <taxon>Pseudomonadati</taxon>
        <taxon>Pseudomonadota</taxon>
        <taxon>Gammaproteobacteria</taxon>
        <taxon>Pasteurellales</taxon>
        <taxon>Psittacicellaceae</taxon>
        <taxon>Psittacicella</taxon>
    </lineage>
</organism>
<dbReference type="Proteomes" id="UP000265916">
    <property type="component" value="Unassembled WGS sequence"/>
</dbReference>
<dbReference type="AlphaFoldDB" id="A0A3A1YMZ7"/>